<feature type="region of interest" description="Disordered" evidence="3">
    <location>
        <begin position="899"/>
        <end position="960"/>
    </location>
</feature>
<feature type="region of interest" description="Disordered" evidence="3">
    <location>
        <begin position="582"/>
        <end position="611"/>
    </location>
</feature>
<feature type="domain" description="GED" evidence="4">
    <location>
        <begin position="629"/>
        <end position="720"/>
    </location>
</feature>
<dbReference type="Gene3D" id="3.40.50.300">
    <property type="entry name" value="P-loop containing nucleotide triphosphate hydrolases"/>
    <property type="match status" value="1"/>
</dbReference>
<feature type="domain" description="Dynamin-type G" evidence="5">
    <location>
        <begin position="35"/>
        <end position="313"/>
    </location>
</feature>
<dbReference type="InterPro" id="IPR045063">
    <property type="entry name" value="Dynamin_N"/>
</dbReference>
<evidence type="ECO:0000313" key="6">
    <source>
        <dbReference type="EMBL" id="KAK3381014.1"/>
    </source>
</evidence>
<dbReference type="InterPro" id="IPR022812">
    <property type="entry name" value="Dynamin"/>
</dbReference>
<gene>
    <name evidence="6" type="ORF">B0H63DRAFT_195551</name>
</gene>
<comment type="caution">
    <text evidence="6">The sequence shown here is derived from an EMBL/GenBank/DDBJ whole genome shotgun (WGS) entry which is preliminary data.</text>
</comment>
<dbReference type="InterPro" id="IPR020850">
    <property type="entry name" value="GED_dom"/>
</dbReference>
<dbReference type="SUPFAM" id="SSF52540">
    <property type="entry name" value="P-loop containing nucleoside triphosphate hydrolases"/>
    <property type="match status" value="1"/>
</dbReference>
<feature type="compositionally biased region" description="Low complexity" evidence="3">
    <location>
        <begin position="742"/>
        <end position="759"/>
    </location>
</feature>
<dbReference type="GO" id="GO:0005525">
    <property type="term" value="F:GTP binding"/>
    <property type="evidence" value="ECO:0007669"/>
    <property type="project" value="InterPro"/>
</dbReference>
<dbReference type="InterPro" id="IPR000375">
    <property type="entry name" value="Dynamin_stalk"/>
</dbReference>
<feature type="compositionally biased region" description="Low complexity" evidence="3">
    <location>
        <begin position="792"/>
        <end position="810"/>
    </location>
</feature>
<evidence type="ECO:0000256" key="1">
    <source>
        <dbReference type="ARBA" id="ARBA00022741"/>
    </source>
</evidence>
<dbReference type="CDD" id="cd08771">
    <property type="entry name" value="DLP_1"/>
    <property type="match status" value="1"/>
</dbReference>
<keyword evidence="1" id="KW-0547">Nucleotide-binding</keyword>
<feature type="compositionally biased region" description="Polar residues" evidence="3">
    <location>
        <begin position="938"/>
        <end position="951"/>
    </location>
</feature>
<protein>
    <submittedName>
        <fullName evidence="6">P-loop containing nucleoside triphosphate hydrolase protein</fullName>
    </submittedName>
</protein>
<evidence type="ECO:0000259" key="5">
    <source>
        <dbReference type="PROSITE" id="PS51718"/>
    </source>
</evidence>
<dbReference type="GO" id="GO:0048312">
    <property type="term" value="P:intracellular distribution of mitochondria"/>
    <property type="evidence" value="ECO:0007669"/>
    <property type="project" value="TreeGrafter"/>
</dbReference>
<keyword evidence="2" id="KW-0342">GTP-binding</keyword>
<dbReference type="InterPro" id="IPR001401">
    <property type="entry name" value="Dynamin_GTPase"/>
</dbReference>
<dbReference type="InterPro" id="IPR030381">
    <property type="entry name" value="G_DYNAMIN_dom"/>
</dbReference>
<dbReference type="PANTHER" id="PTHR11566:SF149">
    <property type="entry name" value="GTPASE, PUTATIVE (AFU_ORTHOLOGUE AFUA_6G11890)-RELATED"/>
    <property type="match status" value="1"/>
</dbReference>
<accession>A0AAE0NGF4</accession>
<organism evidence="6 7">
    <name type="scientific">Podospora didyma</name>
    <dbReference type="NCBI Taxonomy" id="330526"/>
    <lineage>
        <taxon>Eukaryota</taxon>
        <taxon>Fungi</taxon>
        <taxon>Dikarya</taxon>
        <taxon>Ascomycota</taxon>
        <taxon>Pezizomycotina</taxon>
        <taxon>Sordariomycetes</taxon>
        <taxon>Sordariomycetidae</taxon>
        <taxon>Sordariales</taxon>
        <taxon>Podosporaceae</taxon>
        <taxon>Podospora</taxon>
    </lineage>
</organism>
<dbReference type="FunFam" id="3.40.50.300:FF:001425">
    <property type="entry name" value="Dynamin GTPase, putative"/>
    <property type="match status" value="1"/>
</dbReference>
<keyword evidence="6" id="KW-0378">Hydrolase</keyword>
<reference evidence="6" key="1">
    <citation type="journal article" date="2023" name="Mol. Phylogenet. Evol.">
        <title>Genome-scale phylogeny and comparative genomics of the fungal order Sordariales.</title>
        <authorList>
            <person name="Hensen N."/>
            <person name="Bonometti L."/>
            <person name="Westerberg I."/>
            <person name="Brannstrom I.O."/>
            <person name="Guillou S."/>
            <person name="Cros-Aarteil S."/>
            <person name="Calhoun S."/>
            <person name="Haridas S."/>
            <person name="Kuo A."/>
            <person name="Mondo S."/>
            <person name="Pangilinan J."/>
            <person name="Riley R."/>
            <person name="LaButti K."/>
            <person name="Andreopoulos B."/>
            <person name="Lipzen A."/>
            <person name="Chen C."/>
            <person name="Yan M."/>
            <person name="Daum C."/>
            <person name="Ng V."/>
            <person name="Clum A."/>
            <person name="Steindorff A."/>
            <person name="Ohm R.A."/>
            <person name="Martin F."/>
            <person name="Silar P."/>
            <person name="Natvig D.O."/>
            <person name="Lalanne C."/>
            <person name="Gautier V."/>
            <person name="Ament-Velasquez S.L."/>
            <person name="Kruys A."/>
            <person name="Hutchinson M.I."/>
            <person name="Powell A.J."/>
            <person name="Barry K."/>
            <person name="Miller A.N."/>
            <person name="Grigoriev I.V."/>
            <person name="Debuchy R."/>
            <person name="Gladieux P."/>
            <person name="Hiltunen Thoren M."/>
            <person name="Johannesson H."/>
        </authorList>
    </citation>
    <scope>NUCLEOTIDE SEQUENCE</scope>
    <source>
        <strain evidence="6">CBS 232.78</strain>
    </source>
</reference>
<dbReference type="Pfam" id="PF01031">
    <property type="entry name" value="Dynamin_M"/>
    <property type="match status" value="1"/>
</dbReference>
<sequence>MSVDIDKTAMQQLEAEQRGLLDTIDELRGLHLHGVIDLPQLIVVGEQSTGKSSVLEAISRVQFPVHGGICTRFATELILRPSRETKVEVRIKDERLDDAFNQTTFSRDDLPGIIEKAKQRMGVGDGLDAYSEDVLQIKISGPDVPQLTLVDLPGFYRSEAENQRSEGMVVVNRLVAKFMEQKKSIILAVLSADREYVSHQVLNDAKKHDPARERTLGVITKPDRLEEGSDIERSYLRLVRNEEPTHQLALGWHVLRNRSQREANSTDAKRDEVEKTFFQSGTWSNVSAQDRGVENLRGKLSQVLLTHIKRTLPGLVNEIESHIKQRQAQLRELGDKRSSPQDMRKYLSKISASFHDLALDAVRGHYHNNHDFFGGLYPDLDATMHVDGRIKKLRALIRDSNRAFYHVLSVKGHRRRIDRVESEEEGVRAPPYLQWLLDLYYNIEDPDSVSIEDLHVELEALASENQGTEFPGSPNDRLSLRLFRDQCQPWETIANRHVELVLEFSKRFVEMLVGHVVGPDKTTTEALLRNTIDPYFEAKHSFLKDKIKELLHHFKHGYDPQPPHSDFVSRISRRRKERLVAEVASRVETDEPSTSTGRSGREHNSGMGRTDAARAAMEAAMNNDSNFGIEQIIDNMLAYYEMSISVFFDNVKNLALENCLVCDIPKILTAENVHDMDDALVVKLAAESARVTNERKELNEMLEKLGKGLKACLAYRPRESTEAFLRRIPNPVVLTPQANFGSSSRSVTPSAPTPSSTVRLVSRGPPSGNLLLNRATESAESHTIGRSDRESTATLSASTPTPSPDTRPASRGLVETTLLAPAGGLLGNTSPGGFFISHNRPSSSGGATFGGSSAGGNSVFGGGGGASTNTVSGNSSTAGSFGQTNTNKGGGGLFGALSLTTTGNSSGMGGASSGDRQPSTGPTVFALKNDKPAGKTSIFGSKTTGSSSNIFGGNGTSGKS</sequence>
<name>A0AAE0NGF4_9PEZI</name>
<dbReference type="InterPro" id="IPR027417">
    <property type="entry name" value="P-loop_NTPase"/>
</dbReference>
<dbReference type="SMART" id="SM00053">
    <property type="entry name" value="DYNc"/>
    <property type="match status" value="1"/>
</dbReference>
<dbReference type="AlphaFoldDB" id="A0AAE0NGF4"/>
<evidence type="ECO:0000259" key="4">
    <source>
        <dbReference type="PROSITE" id="PS51388"/>
    </source>
</evidence>
<feature type="region of interest" description="Disordered" evidence="3">
    <location>
        <begin position="736"/>
        <end position="810"/>
    </location>
</feature>
<dbReference type="GO" id="GO:0006897">
    <property type="term" value="P:endocytosis"/>
    <property type="evidence" value="ECO:0007669"/>
    <property type="project" value="TreeGrafter"/>
</dbReference>
<dbReference type="PROSITE" id="PS51388">
    <property type="entry name" value="GED"/>
    <property type="match status" value="1"/>
</dbReference>
<dbReference type="GO" id="GO:0005739">
    <property type="term" value="C:mitochondrion"/>
    <property type="evidence" value="ECO:0007669"/>
    <property type="project" value="TreeGrafter"/>
</dbReference>
<proteinExistence type="predicted"/>
<dbReference type="Pfam" id="PF00350">
    <property type="entry name" value="Dynamin_N"/>
    <property type="match status" value="1"/>
</dbReference>
<dbReference type="GO" id="GO:0008017">
    <property type="term" value="F:microtubule binding"/>
    <property type="evidence" value="ECO:0007669"/>
    <property type="project" value="TreeGrafter"/>
</dbReference>
<reference evidence="6" key="2">
    <citation type="submission" date="2023-06" db="EMBL/GenBank/DDBJ databases">
        <authorList>
            <consortium name="Lawrence Berkeley National Laboratory"/>
            <person name="Haridas S."/>
            <person name="Hensen N."/>
            <person name="Bonometti L."/>
            <person name="Westerberg I."/>
            <person name="Brannstrom I.O."/>
            <person name="Guillou S."/>
            <person name="Cros-Aarteil S."/>
            <person name="Calhoun S."/>
            <person name="Kuo A."/>
            <person name="Mondo S."/>
            <person name="Pangilinan J."/>
            <person name="Riley R."/>
            <person name="LaButti K."/>
            <person name="Andreopoulos B."/>
            <person name="Lipzen A."/>
            <person name="Chen C."/>
            <person name="Yanf M."/>
            <person name="Daum C."/>
            <person name="Ng V."/>
            <person name="Clum A."/>
            <person name="Steindorff A."/>
            <person name="Ohm R."/>
            <person name="Martin F."/>
            <person name="Silar P."/>
            <person name="Natvig D."/>
            <person name="Lalanne C."/>
            <person name="Gautier V."/>
            <person name="Ament-velasquez S.L."/>
            <person name="Kruys A."/>
            <person name="Hutchinson M.I."/>
            <person name="Powell A.J."/>
            <person name="Barry K."/>
            <person name="Miller A.N."/>
            <person name="Grigoriev I.V."/>
            <person name="Debuchy R."/>
            <person name="Gladieux P."/>
            <person name="Thoren M.H."/>
            <person name="Johannesson H."/>
        </authorList>
    </citation>
    <scope>NUCLEOTIDE SEQUENCE</scope>
    <source>
        <strain evidence="6">CBS 232.78</strain>
    </source>
</reference>
<dbReference type="GO" id="GO:0016559">
    <property type="term" value="P:peroxisome fission"/>
    <property type="evidence" value="ECO:0007669"/>
    <property type="project" value="TreeGrafter"/>
</dbReference>
<dbReference type="GO" id="GO:0000266">
    <property type="term" value="P:mitochondrial fission"/>
    <property type="evidence" value="ECO:0007669"/>
    <property type="project" value="TreeGrafter"/>
</dbReference>
<dbReference type="GO" id="GO:0005874">
    <property type="term" value="C:microtubule"/>
    <property type="evidence" value="ECO:0007669"/>
    <property type="project" value="TreeGrafter"/>
</dbReference>
<dbReference type="EMBL" id="JAULSW010000005">
    <property type="protein sequence ID" value="KAK3381014.1"/>
    <property type="molecule type" value="Genomic_DNA"/>
</dbReference>
<dbReference type="GO" id="GO:0003924">
    <property type="term" value="F:GTPase activity"/>
    <property type="evidence" value="ECO:0007669"/>
    <property type="project" value="InterPro"/>
</dbReference>
<dbReference type="PRINTS" id="PR00195">
    <property type="entry name" value="DYNAMIN"/>
</dbReference>
<dbReference type="GO" id="GO:0016020">
    <property type="term" value="C:membrane"/>
    <property type="evidence" value="ECO:0007669"/>
    <property type="project" value="TreeGrafter"/>
</dbReference>
<dbReference type="Proteomes" id="UP001285441">
    <property type="component" value="Unassembled WGS sequence"/>
</dbReference>
<evidence type="ECO:0000256" key="3">
    <source>
        <dbReference type="SAM" id="MobiDB-lite"/>
    </source>
</evidence>
<dbReference type="PANTHER" id="PTHR11566">
    <property type="entry name" value="DYNAMIN"/>
    <property type="match status" value="1"/>
</dbReference>
<evidence type="ECO:0000313" key="7">
    <source>
        <dbReference type="Proteomes" id="UP001285441"/>
    </source>
</evidence>
<keyword evidence="7" id="KW-1185">Reference proteome</keyword>
<dbReference type="PROSITE" id="PS51718">
    <property type="entry name" value="G_DYNAMIN_2"/>
    <property type="match status" value="1"/>
</dbReference>
<evidence type="ECO:0000256" key="2">
    <source>
        <dbReference type="ARBA" id="ARBA00023134"/>
    </source>
</evidence>
<feature type="compositionally biased region" description="Basic and acidic residues" evidence="3">
    <location>
        <begin position="777"/>
        <end position="791"/>
    </location>
</feature>